<protein>
    <submittedName>
        <fullName evidence="1">Uncharacterized protein</fullName>
    </submittedName>
</protein>
<accession>A0A9Q1J0T6</accession>
<dbReference type="EMBL" id="JAINUF010000005">
    <property type="protein sequence ID" value="KAJ8360690.1"/>
    <property type="molecule type" value="Genomic_DNA"/>
</dbReference>
<organism evidence="1 2">
    <name type="scientific">Synaphobranchus kaupii</name>
    <name type="common">Kaup's arrowtooth eel</name>
    <dbReference type="NCBI Taxonomy" id="118154"/>
    <lineage>
        <taxon>Eukaryota</taxon>
        <taxon>Metazoa</taxon>
        <taxon>Chordata</taxon>
        <taxon>Craniata</taxon>
        <taxon>Vertebrata</taxon>
        <taxon>Euteleostomi</taxon>
        <taxon>Actinopterygii</taxon>
        <taxon>Neopterygii</taxon>
        <taxon>Teleostei</taxon>
        <taxon>Anguilliformes</taxon>
        <taxon>Synaphobranchidae</taxon>
        <taxon>Synaphobranchus</taxon>
    </lineage>
</organism>
<evidence type="ECO:0000313" key="2">
    <source>
        <dbReference type="Proteomes" id="UP001152622"/>
    </source>
</evidence>
<reference evidence="1" key="1">
    <citation type="journal article" date="2023" name="Science">
        <title>Genome structures resolve the early diversification of teleost fishes.</title>
        <authorList>
            <person name="Parey E."/>
            <person name="Louis A."/>
            <person name="Montfort J."/>
            <person name="Bouchez O."/>
            <person name="Roques C."/>
            <person name="Iampietro C."/>
            <person name="Lluch J."/>
            <person name="Castinel A."/>
            <person name="Donnadieu C."/>
            <person name="Desvignes T."/>
            <person name="Floi Bucao C."/>
            <person name="Jouanno E."/>
            <person name="Wen M."/>
            <person name="Mejri S."/>
            <person name="Dirks R."/>
            <person name="Jansen H."/>
            <person name="Henkel C."/>
            <person name="Chen W.J."/>
            <person name="Zahm M."/>
            <person name="Cabau C."/>
            <person name="Klopp C."/>
            <person name="Thompson A.W."/>
            <person name="Robinson-Rechavi M."/>
            <person name="Braasch I."/>
            <person name="Lecointre G."/>
            <person name="Bobe J."/>
            <person name="Postlethwait J.H."/>
            <person name="Berthelot C."/>
            <person name="Roest Crollius H."/>
            <person name="Guiguen Y."/>
        </authorList>
    </citation>
    <scope>NUCLEOTIDE SEQUENCE</scope>
    <source>
        <strain evidence="1">WJC10195</strain>
    </source>
</reference>
<comment type="caution">
    <text evidence="1">The sequence shown here is derived from an EMBL/GenBank/DDBJ whole genome shotgun (WGS) entry which is preliminary data.</text>
</comment>
<evidence type="ECO:0000313" key="1">
    <source>
        <dbReference type="EMBL" id="KAJ8360690.1"/>
    </source>
</evidence>
<keyword evidence="2" id="KW-1185">Reference proteome</keyword>
<proteinExistence type="predicted"/>
<gene>
    <name evidence="1" type="ORF">SKAU_G00172150</name>
</gene>
<sequence>MEKEVEQRAKCTQKCQEIWVHHRTNSLMSMVWTEHAIHSATWWQEAKSTSCSSPPPMQIRNAPKSAAHISSHNPPLPQWLLGVRHQRWSLWLKIAREGQKRNLTLYRCWS</sequence>
<dbReference type="AlphaFoldDB" id="A0A9Q1J0T6"/>
<name>A0A9Q1J0T6_SYNKA</name>
<dbReference type="Proteomes" id="UP001152622">
    <property type="component" value="Chromosome 5"/>
</dbReference>